<feature type="modified residue" description="N6-(pyridoxal phosphate)lysine" evidence="8">
    <location>
        <position position="232"/>
    </location>
</feature>
<keyword evidence="3" id="KW-0032">Aminotransferase</keyword>
<dbReference type="Proteomes" id="UP000749559">
    <property type="component" value="Unassembled WGS sequence"/>
</dbReference>
<proteinExistence type="inferred from homology"/>
<evidence type="ECO:0000259" key="12">
    <source>
        <dbReference type="Pfam" id="PF00266"/>
    </source>
</evidence>
<evidence type="ECO:0000256" key="3">
    <source>
        <dbReference type="ARBA" id="ARBA00022576"/>
    </source>
</evidence>
<dbReference type="PIRSF" id="PIRSF000524">
    <property type="entry name" value="SPT"/>
    <property type="match status" value="1"/>
</dbReference>
<feature type="region of interest" description="Disordered" evidence="11">
    <location>
        <begin position="1"/>
        <end position="25"/>
    </location>
</feature>
<dbReference type="SUPFAM" id="SSF53383">
    <property type="entry name" value="PLP-dependent transferases"/>
    <property type="match status" value="1"/>
</dbReference>
<evidence type="ECO:0000256" key="9">
    <source>
        <dbReference type="RuleBase" id="RU004075"/>
    </source>
</evidence>
<dbReference type="OrthoDB" id="7403325at2759"/>
<evidence type="ECO:0000256" key="7">
    <source>
        <dbReference type="PIRSR" id="PIRSR000524-1"/>
    </source>
</evidence>
<evidence type="ECO:0000256" key="4">
    <source>
        <dbReference type="ARBA" id="ARBA00022679"/>
    </source>
</evidence>
<dbReference type="FunFam" id="3.40.640.10:FF:000027">
    <property type="entry name" value="Serine--pyruvate aminotransferase, mitochondrial"/>
    <property type="match status" value="1"/>
</dbReference>
<sequence>MGPVQGDSNTNINGKEQNNSNNDTIMPKEMYQAPACLKIPLTPPRKLLMGPGPSTVPPRILAASAIPLIGHMHPEMYQVMDEIKAGIQYVFQTQNELTLAISGAGHAAMEAAVCNLIEDGDVLVSFVAGMWGERFAEIGERHRAVTHRISKPLGSVFTLEEIEEALKSKKPTVMFIAQSESTGTILQPIEGIGELCRRYGTLLVVDSVASLGGTPMFMDEWGIDVLYAGSQKALNCPPGASPISFSQRARDKIAKRKTKVTSFYLDTNELANYWGCDAGPRRYHHTGPISTLFALREGLAILAEEGLEKSWEKHRRISRLMWEGVEALGLELFVKDEKHRLPTLTGIKIPTGVDWKKVCQYAMNTYKIEIAGGLGPESIGKLWRIGAMGYNATEHNVNTVLRVLSEGIKQCKITE</sequence>
<keyword evidence="14" id="KW-1185">Reference proteome</keyword>
<comment type="catalytic activity">
    <reaction evidence="6">
        <text>glyoxylate + L-alanine = glycine + pyruvate</text>
        <dbReference type="Rhea" id="RHEA:24248"/>
        <dbReference type="ChEBI" id="CHEBI:15361"/>
        <dbReference type="ChEBI" id="CHEBI:36655"/>
        <dbReference type="ChEBI" id="CHEBI:57305"/>
        <dbReference type="ChEBI" id="CHEBI:57972"/>
        <dbReference type="EC" id="2.6.1.44"/>
    </reaction>
</comment>
<accession>A0A8J1TA34</accession>
<dbReference type="EMBL" id="CAIIXF020000011">
    <property type="protein sequence ID" value="CAH1800142.1"/>
    <property type="molecule type" value="Genomic_DNA"/>
</dbReference>
<name>A0A8J1TA34_OWEFU</name>
<dbReference type="InterPro" id="IPR024169">
    <property type="entry name" value="SP_NH2Trfase/AEP_transaminase"/>
</dbReference>
<keyword evidence="5 6" id="KW-0663">Pyridoxal phosphate</keyword>
<dbReference type="FunFam" id="3.90.1150.10:FF:000039">
    <property type="entry name" value="Serine--pyruvate aminotransferase"/>
    <property type="match status" value="1"/>
</dbReference>
<dbReference type="InterPro" id="IPR015422">
    <property type="entry name" value="PyrdxlP-dep_Trfase_small"/>
</dbReference>
<dbReference type="InterPro" id="IPR020578">
    <property type="entry name" value="Aminotrans_V_PyrdxlP_BS"/>
</dbReference>
<dbReference type="InterPro" id="IPR000192">
    <property type="entry name" value="Aminotrans_V_dom"/>
</dbReference>
<protein>
    <recommendedName>
        <fullName evidence="6">Alanine--glyoxylate aminotransferase</fullName>
        <ecNumber evidence="6">2.6.1.44</ecNumber>
    </recommendedName>
</protein>
<gene>
    <name evidence="13" type="ORF">OFUS_LOCUS24070</name>
</gene>
<feature type="domain" description="Aminotransferase class V" evidence="12">
    <location>
        <begin position="69"/>
        <end position="374"/>
    </location>
</feature>
<dbReference type="PROSITE" id="PS00595">
    <property type="entry name" value="AA_TRANSFER_CLASS_5"/>
    <property type="match status" value="1"/>
</dbReference>
<dbReference type="Gene3D" id="3.40.640.10">
    <property type="entry name" value="Type I PLP-dependent aspartate aminotransferase-like (Major domain)"/>
    <property type="match status" value="1"/>
</dbReference>
<organism evidence="13 14">
    <name type="scientific">Owenia fusiformis</name>
    <name type="common">Polychaete worm</name>
    <dbReference type="NCBI Taxonomy" id="6347"/>
    <lineage>
        <taxon>Eukaryota</taxon>
        <taxon>Metazoa</taxon>
        <taxon>Spiralia</taxon>
        <taxon>Lophotrochozoa</taxon>
        <taxon>Annelida</taxon>
        <taxon>Polychaeta</taxon>
        <taxon>Sedentaria</taxon>
        <taxon>Canalipalpata</taxon>
        <taxon>Sabellida</taxon>
        <taxon>Oweniida</taxon>
        <taxon>Oweniidae</taxon>
        <taxon>Owenia</taxon>
    </lineage>
</organism>
<dbReference type="PANTHER" id="PTHR21152">
    <property type="entry name" value="AMINOTRANSFERASE CLASS V"/>
    <property type="match status" value="1"/>
</dbReference>
<dbReference type="Gene3D" id="3.90.1150.10">
    <property type="entry name" value="Aspartate Aminotransferase, domain 1"/>
    <property type="match status" value="1"/>
</dbReference>
<feature type="binding site" evidence="7">
    <location>
        <position position="384"/>
    </location>
    <ligand>
        <name>substrate</name>
    </ligand>
</feature>
<comment type="caution">
    <text evidence="13">The sequence shown here is derived from an EMBL/GenBank/DDBJ whole genome shotgun (WGS) entry which is preliminary data.</text>
</comment>
<dbReference type="AlphaFoldDB" id="A0A8J1TA34"/>
<evidence type="ECO:0000256" key="8">
    <source>
        <dbReference type="PIRSR" id="PIRSR000524-50"/>
    </source>
</evidence>
<evidence type="ECO:0000256" key="1">
    <source>
        <dbReference type="ARBA" id="ARBA00001933"/>
    </source>
</evidence>
<dbReference type="PANTHER" id="PTHR21152:SF40">
    <property type="entry name" value="ALANINE--GLYOXYLATE AMINOTRANSFERASE"/>
    <property type="match status" value="1"/>
</dbReference>
<evidence type="ECO:0000256" key="5">
    <source>
        <dbReference type="ARBA" id="ARBA00022898"/>
    </source>
</evidence>
<dbReference type="GO" id="GO:0008453">
    <property type="term" value="F:alanine-glyoxylate transaminase activity"/>
    <property type="evidence" value="ECO:0007669"/>
    <property type="project" value="UniProtKB-EC"/>
</dbReference>
<evidence type="ECO:0000256" key="6">
    <source>
        <dbReference type="PIRNR" id="PIRNR000524"/>
    </source>
</evidence>
<reference evidence="13" key="1">
    <citation type="submission" date="2022-03" db="EMBL/GenBank/DDBJ databases">
        <authorList>
            <person name="Martin C."/>
        </authorList>
    </citation>
    <scope>NUCLEOTIDE SEQUENCE</scope>
</reference>
<dbReference type="EC" id="2.6.1.44" evidence="6"/>
<comment type="cofactor">
    <cofactor evidence="1 6 8 10">
        <name>pyridoxal 5'-phosphate</name>
        <dbReference type="ChEBI" id="CHEBI:597326"/>
    </cofactor>
</comment>
<keyword evidence="4" id="KW-0808">Transferase</keyword>
<dbReference type="CDD" id="cd06451">
    <property type="entry name" value="AGAT_like"/>
    <property type="match status" value="1"/>
</dbReference>
<dbReference type="GO" id="GO:0019265">
    <property type="term" value="P:glycine biosynthetic process, by transamination of glyoxylate"/>
    <property type="evidence" value="ECO:0007669"/>
    <property type="project" value="TreeGrafter"/>
</dbReference>
<dbReference type="InterPro" id="IPR015424">
    <property type="entry name" value="PyrdxlP-dep_Trfase"/>
</dbReference>
<feature type="compositionally biased region" description="Polar residues" evidence="11">
    <location>
        <begin position="1"/>
        <end position="24"/>
    </location>
</feature>
<dbReference type="Pfam" id="PF00266">
    <property type="entry name" value="Aminotran_5"/>
    <property type="match status" value="1"/>
</dbReference>
<comment type="similarity">
    <text evidence="2 6 9">Belongs to the class-V pyridoxal-phosphate-dependent aminotransferase family.</text>
</comment>
<evidence type="ECO:0000256" key="11">
    <source>
        <dbReference type="SAM" id="MobiDB-lite"/>
    </source>
</evidence>
<evidence type="ECO:0000313" key="13">
    <source>
        <dbReference type="EMBL" id="CAH1800142.1"/>
    </source>
</evidence>
<evidence type="ECO:0000256" key="10">
    <source>
        <dbReference type="RuleBase" id="RU004504"/>
    </source>
</evidence>
<dbReference type="GO" id="GO:0005777">
    <property type="term" value="C:peroxisome"/>
    <property type="evidence" value="ECO:0007669"/>
    <property type="project" value="TreeGrafter"/>
</dbReference>
<evidence type="ECO:0000256" key="2">
    <source>
        <dbReference type="ARBA" id="ARBA00009236"/>
    </source>
</evidence>
<evidence type="ECO:0000313" key="14">
    <source>
        <dbReference type="Proteomes" id="UP000749559"/>
    </source>
</evidence>
<dbReference type="GO" id="GO:0004760">
    <property type="term" value="F:L-serine-pyruvate transaminase activity"/>
    <property type="evidence" value="ECO:0007669"/>
    <property type="project" value="TreeGrafter"/>
</dbReference>
<dbReference type="InterPro" id="IPR015421">
    <property type="entry name" value="PyrdxlP-dep_Trfase_major"/>
</dbReference>